<dbReference type="Gene3D" id="3.40.50.300">
    <property type="entry name" value="P-loop containing nucleotide triphosphate hydrolases"/>
    <property type="match status" value="1"/>
</dbReference>
<keyword evidence="8 9" id="KW-0472">Membrane</keyword>
<feature type="domain" description="ABC transmembrane type-1" evidence="11">
    <location>
        <begin position="21"/>
        <end position="304"/>
    </location>
</feature>
<dbReference type="OrthoDB" id="9762778at2"/>
<dbReference type="InterPro" id="IPR011527">
    <property type="entry name" value="ABC1_TM_dom"/>
</dbReference>
<keyword evidence="5" id="KW-0547">Nucleotide-binding</keyword>
<feature type="domain" description="ABC transporter" evidence="10">
    <location>
        <begin position="337"/>
        <end position="570"/>
    </location>
</feature>
<evidence type="ECO:0000256" key="1">
    <source>
        <dbReference type="ARBA" id="ARBA00004651"/>
    </source>
</evidence>
<dbReference type="SUPFAM" id="SSF52540">
    <property type="entry name" value="P-loop containing nucleoside triphosphate hydrolases"/>
    <property type="match status" value="1"/>
</dbReference>
<evidence type="ECO:0000313" key="13">
    <source>
        <dbReference type="Proteomes" id="UP000199652"/>
    </source>
</evidence>
<dbReference type="EMBL" id="FNOU01000001">
    <property type="protein sequence ID" value="SDX30815.1"/>
    <property type="molecule type" value="Genomic_DNA"/>
</dbReference>
<dbReference type="InterPro" id="IPR017871">
    <property type="entry name" value="ABC_transporter-like_CS"/>
</dbReference>
<dbReference type="GO" id="GO:0005886">
    <property type="term" value="C:plasma membrane"/>
    <property type="evidence" value="ECO:0007669"/>
    <property type="project" value="UniProtKB-SubCell"/>
</dbReference>
<evidence type="ECO:0000259" key="10">
    <source>
        <dbReference type="PROSITE" id="PS50893"/>
    </source>
</evidence>
<evidence type="ECO:0000256" key="5">
    <source>
        <dbReference type="ARBA" id="ARBA00022741"/>
    </source>
</evidence>
<dbReference type="Pfam" id="PF00664">
    <property type="entry name" value="ABC_membrane"/>
    <property type="match status" value="1"/>
</dbReference>
<accession>A0A1H3AMJ2</accession>
<organism evidence="12 13">
    <name type="scientific">Eubacterium barkeri</name>
    <name type="common">Clostridium barkeri</name>
    <dbReference type="NCBI Taxonomy" id="1528"/>
    <lineage>
        <taxon>Bacteria</taxon>
        <taxon>Bacillati</taxon>
        <taxon>Bacillota</taxon>
        <taxon>Clostridia</taxon>
        <taxon>Eubacteriales</taxon>
        <taxon>Eubacteriaceae</taxon>
        <taxon>Eubacterium</taxon>
    </lineage>
</organism>
<dbReference type="PROSITE" id="PS00211">
    <property type="entry name" value="ABC_TRANSPORTER_1"/>
    <property type="match status" value="1"/>
</dbReference>
<dbReference type="PANTHER" id="PTHR43394:SF1">
    <property type="entry name" value="ATP-BINDING CASSETTE SUB-FAMILY B MEMBER 10, MITOCHONDRIAL"/>
    <property type="match status" value="1"/>
</dbReference>
<dbReference type="STRING" id="1528.SAMN04488579_101103"/>
<evidence type="ECO:0000259" key="11">
    <source>
        <dbReference type="PROSITE" id="PS50929"/>
    </source>
</evidence>
<evidence type="ECO:0000256" key="8">
    <source>
        <dbReference type="ARBA" id="ARBA00023136"/>
    </source>
</evidence>
<keyword evidence="7 9" id="KW-1133">Transmembrane helix</keyword>
<dbReference type="InterPro" id="IPR036640">
    <property type="entry name" value="ABC1_TM_sf"/>
</dbReference>
<dbReference type="InterPro" id="IPR003593">
    <property type="entry name" value="AAA+_ATPase"/>
</dbReference>
<evidence type="ECO:0000256" key="2">
    <source>
        <dbReference type="ARBA" id="ARBA00022448"/>
    </source>
</evidence>
<dbReference type="AlphaFoldDB" id="A0A1H3AMJ2"/>
<evidence type="ECO:0000256" key="9">
    <source>
        <dbReference type="SAM" id="Phobius"/>
    </source>
</evidence>
<evidence type="ECO:0000313" key="12">
    <source>
        <dbReference type="EMBL" id="SDX30815.1"/>
    </source>
</evidence>
<dbReference type="InterPro" id="IPR039421">
    <property type="entry name" value="Type_1_exporter"/>
</dbReference>
<dbReference type="InterPro" id="IPR027417">
    <property type="entry name" value="P-loop_NTPase"/>
</dbReference>
<dbReference type="PROSITE" id="PS50893">
    <property type="entry name" value="ABC_TRANSPORTER_2"/>
    <property type="match status" value="1"/>
</dbReference>
<dbReference type="FunFam" id="3.40.50.300:FF:000221">
    <property type="entry name" value="Multidrug ABC transporter ATP-binding protein"/>
    <property type="match status" value="1"/>
</dbReference>
<keyword evidence="13" id="KW-1185">Reference proteome</keyword>
<evidence type="ECO:0000256" key="6">
    <source>
        <dbReference type="ARBA" id="ARBA00022840"/>
    </source>
</evidence>
<dbReference type="GO" id="GO:0005524">
    <property type="term" value="F:ATP binding"/>
    <property type="evidence" value="ECO:0007669"/>
    <property type="project" value="UniProtKB-KW"/>
</dbReference>
<evidence type="ECO:0000256" key="3">
    <source>
        <dbReference type="ARBA" id="ARBA00022475"/>
    </source>
</evidence>
<evidence type="ECO:0000256" key="7">
    <source>
        <dbReference type="ARBA" id="ARBA00022989"/>
    </source>
</evidence>
<protein>
    <submittedName>
        <fullName evidence="12">ATP-binding cassette, subfamily B</fullName>
    </submittedName>
</protein>
<proteinExistence type="predicted"/>
<dbReference type="Pfam" id="PF00005">
    <property type="entry name" value="ABC_tran"/>
    <property type="match status" value="1"/>
</dbReference>
<dbReference type="GO" id="GO:0015421">
    <property type="term" value="F:ABC-type oligopeptide transporter activity"/>
    <property type="evidence" value="ECO:0007669"/>
    <property type="project" value="TreeGrafter"/>
</dbReference>
<name>A0A1H3AMJ2_EUBBA</name>
<dbReference type="Proteomes" id="UP000199652">
    <property type="component" value="Unassembled WGS sequence"/>
</dbReference>
<dbReference type="SUPFAM" id="SSF90123">
    <property type="entry name" value="ABC transporter transmembrane region"/>
    <property type="match status" value="1"/>
</dbReference>
<dbReference type="PROSITE" id="PS50929">
    <property type="entry name" value="ABC_TM1F"/>
    <property type="match status" value="1"/>
</dbReference>
<dbReference type="PANTHER" id="PTHR43394">
    <property type="entry name" value="ATP-DEPENDENT PERMEASE MDL1, MITOCHONDRIAL"/>
    <property type="match status" value="1"/>
</dbReference>
<dbReference type="SMART" id="SM00382">
    <property type="entry name" value="AAA"/>
    <property type="match status" value="1"/>
</dbReference>
<reference evidence="13" key="1">
    <citation type="submission" date="2016-10" db="EMBL/GenBank/DDBJ databases">
        <authorList>
            <person name="Varghese N."/>
            <person name="Submissions S."/>
        </authorList>
    </citation>
    <scope>NUCLEOTIDE SEQUENCE [LARGE SCALE GENOMIC DNA]</scope>
    <source>
        <strain evidence="13">VPI 5359</strain>
    </source>
</reference>
<keyword evidence="6 12" id="KW-0067">ATP-binding</keyword>
<feature type="transmembrane region" description="Helical" evidence="9">
    <location>
        <begin position="248"/>
        <end position="267"/>
    </location>
</feature>
<dbReference type="InterPro" id="IPR003439">
    <property type="entry name" value="ABC_transporter-like_ATP-bd"/>
</dbReference>
<comment type="subcellular location">
    <subcellularLocation>
        <location evidence="1">Cell membrane</location>
        <topology evidence="1">Multi-pass membrane protein</topology>
    </subcellularLocation>
</comment>
<dbReference type="Gene3D" id="1.20.1560.10">
    <property type="entry name" value="ABC transporter type 1, transmembrane domain"/>
    <property type="match status" value="1"/>
</dbReference>
<feature type="transmembrane region" description="Helical" evidence="9">
    <location>
        <begin position="20"/>
        <end position="40"/>
    </location>
</feature>
<dbReference type="GO" id="GO:0016887">
    <property type="term" value="F:ATP hydrolysis activity"/>
    <property type="evidence" value="ECO:0007669"/>
    <property type="project" value="InterPro"/>
</dbReference>
<gene>
    <name evidence="12" type="ORF">SAMN04488579_101103</name>
</gene>
<feature type="transmembrane region" description="Helical" evidence="9">
    <location>
        <begin position="273"/>
        <end position="293"/>
    </location>
</feature>
<keyword evidence="4 9" id="KW-0812">Transmembrane</keyword>
<keyword evidence="3" id="KW-1003">Cell membrane</keyword>
<keyword evidence="2" id="KW-0813">Transport</keyword>
<evidence type="ECO:0000256" key="4">
    <source>
        <dbReference type="ARBA" id="ARBA00022692"/>
    </source>
</evidence>
<feature type="transmembrane region" description="Helical" evidence="9">
    <location>
        <begin position="60"/>
        <end position="85"/>
    </location>
</feature>
<sequence length="585" mass="65092">MLKVYKKLLYYVPKERWLAYLAIMFTVIATVVTVAAYYYLYAFLKGLVMNHEAGDAFHYAVLIVGLLVAGSLIYIIAVLLTHVLGFRLETNLRKRGIDGLVEASFKFFDVNASGRVRQLIDDNAAQTHSIVAHLIPDNAGAVLTPVLVLILGFLVDIKVGVTLVLLTVIGAGQVMLMSGDKGFMAIYQEALEKMNSETVEYVRGMQVVKIFGASVHSFKALHQAIMDYSKYALDYSLSCRKPYVRFQLIFMGAIAILTPFVVLLMDMEADPKALAVQLIMISFLSGVLFTAFMKIMYVSMYAYMGTAAVEKLEGIFGEMRQDKLKFGQLEDFENYDIEFEHVCFGYQDEMILEDLSFKLESNKTYALVGASGSGKSTIAKLISGFYGVNGGEIRIGGKALTCYSERAITKSIAFVFQDSKLFKTSIMENVRIANPGATDAQVKEALRLAGCEALVEKFPLKEKTEIGSKGVFLSGGEKQRIAIARAILKDAHIIIMDEASAAVDPENEHELQKAFKNLMKGKTVIMIAHRLSSIRAVDEILVMEKGKIIERGKDAELMASKGKYSYFQELYTKANDWRVRDEECV</sequence>